<accession>A0A5J9W2H8</accession>
<evidence type="ECO:0000313" key="3">
    <source>
        <dbReference type="Proteomes" id="UP000324897"/>
    </source>
</evidence>
<feature type="region of interest" description="Disordered" evidence="1">
    <location>
        <begin position="1"/>
        <end position="59"/>
    </location>
</feature>
<dbReference type="AlphaFoldDB" id="A0A5J9W2H8"/>
<name>A0A5J9W2H8_9POAL</name>
<protein>
    <submittedName>
        <fullName evidence="2">Uncharacterized protein</fullName>
    </submittedName>
</protein>
<organism evidence="2 3">
    <name type="scientific">Eragrostis curvula</name>
    <name type="common">weeping love grass</name>
    <dbReference type="NCBI Taxonomy" id="38414"/>
    <lineage>
        <taxon>Eukaryota</taxon>
        <taxon>Viridiplantae</taxon>
        <taxon>Streptophyta</taxon>
        <taxon>Embryophyta</taxon>
        <taxon>Tracheophyta</taxon>
        <taxon>Spermatophyta</taxon>
        <taxon>Magnoliopsida</taxon>
        <taxon>Liliopsida</taxon>
        <taxon>Poales</taxon>
        <taxon>Poaceae</taxon>
        <taxon>PACMAD clade</taxon>
        <taxon>Chloridoideae</taxon>
        <taxon>Eragrostideae</taxon>
        <taxon>Eragrostidinae</taxon>
        <taxon>Eragrostis</taxon>
    </lineage>
</organism>
<sequence>LTSTRYPKGSAPTPTFPAAISSPLSASLAGGGEDPSSSPPRATPWSTMDRWTAAHPRSMDPVDPVHQDVLHILAEIRHALDLLVEFESFAEKQNYFQVR</sequence>
<gene>
    <name evidence="2" type="ORF">EJB05_08517</name>
</gene>
<keyword evidence="3" id="KW-1185">Reference proteome</keyword>
<proteinExistence type="predicted"/>
<comment type="caution">
    <text evidence="2">The sequence shown here is derived from an EMBL/GenBank/DDBJ whole genome shotgun (WGS) entry which is preliminary data.</text>
</comment>
<dbReference type="Proteomes" id="UP000324897">
    <property type="component" value="Unassembled WGS sequence"/>
</dbReference>
<evidence type="ECO:0000256" key="1">
    <source>
        <dbReference type="SAM" id="MobiDB-lite"/>
    </source>
</evidence>
<feature type="non-terminal residue" evidence="2">
    <location>
        <position position="1"/>
    </location>
</feature>
<evidence type="ECO:0000313" key="2">
    <source>
        <dbReference type="EMBL" id="TVU42127.1"/>
    </source>
</evidence>
<reference evidence="2 3" key="1">
    <citation type="journal article" date="2019" name="Sci. Rep.">
        <title>A high-quality genome of Eragrostis curvula grass provides insights into Poaceae evolution and supports new strategies to enhance forage quality.</title>
        <authorList>
            <person name="Carballo J."/>
            <person name="Santos B.A.C.M."/>
            <person name="Zappacosta D."/>
            <person name="Garbus I."/>
            <person name="Selva J.P."/>
            <person name="Gallo C.A."/>
            <person name="Diaz A."/>
            <person name="Albertini E."/>
            <person name="Caccamo M."/>
            <person name="Echenique V."/>
        </authorList>
    </citation>
    <scope>NUCLEOTIDE SEQUENCE [LARGE SCALE GENOMIC DNA]</scope>
    <source>
        <strain evidence="3">cv. Victoria</strain>
        <tissue evidence="2">Leaf</tissue>
    </source>
</reference>
<feature type="compositionally biased region" description="Low complexity" evidence="1">
    <location>
        <begin position="17"/>
        <end position="28"/>
    </location>
</feature>
<dbReference type="EMBL" id="RWGY01000005">
    <property type="protein sequence ID" value="TVU42127.1"/>
    <property type="molecule type" value="Genomic_DNA"/>
</dbReference>